<evidence type="ECO:0000313" key="2">
    <source>
        <dbReference type="EMBL" id="KAJ3645225.1"/>
    </source>
</evidence>
<comment type="caution">
    <text evidence="2">The sequence shown here is derived from an EMBL/GenBank/DDBJ whole genome shotgun (WGS) entry which is preliminary data.</text>
</comment>
<evidence type="ECO:0000259" key="1">
    <source>
        <dbReference type="Pfam" id="PF17919"/>
    </source>
</evidence>
<reference evidence="2" key="1">
    <citation type="journal article" date="2023" name="G3 (Bethesda)">
        <title>Whole genome assemblies of Zophobas morio and Tenebrio molitor.</title>
        <authorList>
            <person name="Kaur S."/>
            <person name="Stinson S.A."/>
            <person name="diCenzo G.C."/>
        </authorList>
    </citation>
    <scope>NUCLEOTIDE SEQUENCE</scope>
    <source>
        <strain evidence="2">QUZm001</strain>
    </source>
</reference>
<dbReference type="Gene3D" id="3.30.70.270">
    <property type="match status" value="1"/>
</dbReference>
<protein>
    <recommendedName>
        <fullName evidence="1">Reverse transcriptase/retrotransposon-derived protein RNase H-like domain-containing protein</fullName>
    </recommendedName>
</protein>
<gene>
    <name evidence="2" type="ORF">Zmor_022902</name>
</gene>
<keyword evidence="3" id="KW-1185">Reference proteome</keyword>
<dbReference type="GO" id="GO:0071897">
    <property type="term" value="P:DNA biosynthetic process"/>
    <property type="evidence" value="ECO:0007669"/>
    <property type="project" value="UniProtKB-ARBA"/>
</dbReference>
<feature type="domain" description="Reverse transcriptase/retrotransposon-derived protein RNase H-like" evidence="1">
    <location>
        <begin position="22"/>
        <end position="81"/>
    </location>
</feature>
<dbReference type="EMBL" id="JALNTZ010000007">
    <property type="protein sequence ID" value="KAJ3645225.1"/>
    <property type="molecule type" value="Genomic_DNA"/>
</dbReference>
<dbReference type="PANTHER" id="PTHR34072">
    <property type="entry name" value="ENZYMATIC POLYPROTEIN-RELATED"/>
    <property type="match status" value="1"/>
</dbReference>
<dbReference type="Proteomes" id="UP001168821">
    <property type="component" value="Unassembled WGS sequence"/>
</dbReference>
<evidence type="ECO:0000313" key="3">
    <source>
        <dbReference type="Proteomes" id="UP001168821"/>
    </source>
</evidence>
<proteinExistence type="predicted"/>
<accession>A0AA38HWX0</accession>
<dbReference type="InterPro" id="IPR043128">
    <property type="entry name" value="Rev_trsase/Diguanyl_cyclase"/>
</dbReference>
<organism evidence="2 3">
    <name type="scientific">Zophobas morio</name>
    <dbReference type="NCBI Taxonomy" id="2755281"/>
    <lineage>
        <taxon>Eukaryota</taxon>
        <taxon>Metazoa</taxon>
        <taxon>Ecdysozoa</taxon>
        <taxon>Arthropoda</taxon>
        <taxon>Hexapoda</taxon>
        <taxon>Insecta</taxon>
        <taxon>Pterygota</taxon>
        <taxon>Neoptera</taxon>
        <taxon>Endopterygota</taxon>
        <taxon>Coleoptera</taxon>
        <taxon>Polyphaga</taxon>
        <taxon>Cucujiformia</taxon>
        <taxon>Tenebrionidae</taxon>
        <taxon>Zophobas</taxon>
    </lineage>
</organism>
<sequence>MGTKINAVPLQRLTDFKSQFNWTAECEAAFKRLKNALCSSPMLSYSQSSGMFILDTDASNIGVSATLSQMQDNEEKVIEYGLQPSLEKTKRRT</sequence>
<dbReference type="AlphaFoldDB" id="A0AA38HWX0"/>
<dbReference type="PANTHER" id="PTHR34072:SF49">
    <property type="entry name" value="RIBONUCLEASE H"/>
    <property type="match status" value="1"/>
</dbReference>
<name>A0AA38HWX0_9CUCU</name>
<dbReference type="SUPFAM" id="SSF56672">
    <property type="entry name" value="DNA/RNA polymerases"/>
    <property type="match status" value="1"/>
</dbReference>
<dbReference type="InterPro" id="IPR043502">
    <property type="entry name" value="DNA/RNA_pol_sf"/>
</dbReference>
<dbReference type="InterPro" id="IPR041577">
    <property type="entry name" value="RT_RNaseH_2"/>
</dbReference>
<dbReference type="Pfam" id="PF17919">
    <property type="entry name" value="RT_RNaseH_2"/>
    <property type="match status" value="1"/>
</dbReference>